<dbReference type="EMBL" id="CM042019">
    <property type="protein sequence ID" value="KAI3825846.1"/>
    <property type="molecule type" value="Genomic_DNA"/>
</dbReference>
<sequence>MMVNLGERGINVESSIAKLKAQVNDFHEQLEELGSYALDLRDKIKSVINVASGDLNCELYDLKNMVMREIKKLRNEVEREVSKASCKEEEEAHLGCCNSSVPSRRARCQLG</sequence>
<gene>
    <name evidence="1" type="ORF">L1987_07527</name>
</gene>
<reference evidence="2" key="1">
    <citation type="journal article" date="2022" name="Mol. Ecol. Resour.">
        <title>The genomes of chicory, endive, great burdock and yacon provide insights into Asteraceae palaeo-polyploidization history and plant inulin production.</title>
        <authorList>
            <person name="Fan W."/>
            <person name="Wang S."/>
            <person name="Wang H."/>
            <person name="Wang A."/>
            <person name="Jiang F."/>
            <person name="Liu H."/>
            <person name="Zhao H."/>
            <person name="Xu D."/>
            <person name="Zhang Y."/>
        </authorList>
    </citation>
    <scope>NUCLEOTIDE SEQUENCE [LARGE SCALE GENOMIC DNA]</scope>
    <source>
        <strain evidence="2">cv. Yunnan</strain>
    </source>
</reference>
<proteinExistence type="predicted"/>
<evidence type="ECO:0000313" key="1">
    <source>
        <dbReference type="EMBL" id="KAI3825846.1"/>
    </source>
</evidence>
<keyword evidence="2" id="KW-1185">Reference proteome</keyword>
<evidence type="ECO:0000313" key="2">
    <source>
        <dbReference type="Proteomes" id="UP001056120"/>
    </source>
</evidence>
<accession>A0ACB9K0M7</accession>
<name>A0ACB9K0M7_9ASTR</name>
<dbReference type="Proteomes" id="UP001056120">
    <property type="component" value="Linkage Group LG02"/>
</dbReference>
<organism evidence="1 2">
    <name type="scientific">Smallanthus sonchifolius</name>
    <dbReference type="NCBI Taxonomy" id="185202"/>
    <lineage>
        <taxon>Eukaryota</taxon>
        <taxon>Viridiplantae</taxon>
        <taxon>Streptophyta</taxon>
        <taxon>Embryophyta</taxon>
        <taxon>Tracheophyta</taxon>
        <taxon>Spermatophyta</taxon>
        <taxon>Magnoliopsida</taxon>
        <taxon>eudicotyledons</taxon>
        <taxon>Gunneridae</taxon>
        <taxon>Pentapetalae</taxon>
        <taxon>asterids</taxon>
        <taxon>campanulids</taxon>
        <taxon>Asterales</taxon>
        <taxon>Asteraceae</taxon>
        <taxon>Asteroideae</taxon>
        <taxon>Heliantheae alliance</taxon>
        <taxon>Millerieae</taxon>
        <taxon>Smallanthus</taxon>
    </lineage>
</organism>
<protein>
    <submittedName>
        <fullName evidence="1">Uncharacterized protein</fullName>
    </submittedName>
</protein>
<reference evidence="1 2" key="2">
    <citation type="journal article" date="2022" name="Mol. Ecol. Resour.">
        <title>The genomes of chicory, endive, great burdock and yacon provide insights into Asteraceae paleo-polyploidization history and plant inulin production.</title>
        <authorList>
            <person name="Fan W."/>
            <person name="Wang S."/>
            <person name="Wang H."/>
            <person name="Wang A."/>
            <person name="Jiang F."/>
            <person name="Liu H."/>
            <person name="Zhao H."/>
            <person name="Xu D."/>
            <person name="Zhang Y."/>
        </authorList>
    </citation>
    <scope>NUCLEOTIDE SEQUENCE [LARGE SCALE GENOMIC DNA]</scope>
    <source>
        <strain evidence="2">cv. Yunnan</strain>
        <tissue evidence="1">Leaves</tissue>
    </source>
</reference>
<comment type="caution">
    <text evidence="1">The sequence shown here is derived from an EMBL/GenBank/DDBJ whole genome shotgun (WGS) entry which is preliminary data.</text>
</comment>